<feature type="transmembrane region" description="Helical" evidence="2">
    <location>
        <begin position="41"/>
        <end position="64"/>
    </location>
</feature>
<reference evidence="3 4" key="1">
    <citation type="journal article" date="2018" name="Sci. Data">
        <title>The draft genome sequence of cork oak.</title>
        <authorList>
            <person name="Ramos A.M."/>
            <person name="Usie A."/>
            <person name="Barbosa P."/>
            <person name="Barros P.M."/>
            <person name="Capote T."/>
            <person name="Chaves I."/>
            <person name="Simoes F."/>
            <person name="Abreu I."/>
            <person name="Carrasquinho I."/>
            <person name="Faro C."/>
            <person name="Guimaraes J.B."/>
            <person name="Mendonca D."/>
            <person name="Nobrega F."/>
            <person name="Rodrigues L."/>
            <person name="Saibo N.J.M."/>
            <person name="Varela M.C."/>
            <person name="Egas C."/>
            <person name="Matos J."/>
            <person name="Miguel C.M."/>
            <person name="Oliveira M.M."/>
            <person name="Ricardo C.P."/>
            <person name="Goncalves S."/>
        </authorList>
    </citation>
    <scope>NUCLEOTIDE SEQUENCE [LARGE SCALE GENOMIC DNA]</scope>
    <source>
        <strain evidence="4">cv. HL8</strain>
    </source>
</reference>
<dbReference type="PANTHER" id="PTHR22936">
    <property type="entry name" value="RHOMBOID-RELATED"/>
    <property type="match status" value="1"/>
</dbReference>
<comment type="caution">
    <text evidence="3">The sequence shown here is derived from an EMBL/GenBank/DDBJ whole genome shotgun (WGS) entry which is preliminary data.</text>
</comment>
<evidence type="ECO:0000256" key="2">
    <source>
        <dbReference type="SAM" id="Phobius"/>
    </source>
</evidence>
<dbReference type="AlphaFoldDB" id="A0AAW0JJU8"/>
<dbReference type="GO" id="GO:0006508">
    <property type="term" value="P:proteolysis"/>
    <property type="evidence" value="ECO:0007669"/>
    <property type="project" value="InterPro"/>
</dbReference>
<evidence type="ECO:0000256" key="1">
    <source>
        <dbReference type="ARBA" id="ARBA00009045"/>
    </source>
</evidence>
<proteinExistence type="inferred from homology"/>
<evidence type="ECO:0000313" key="4">
    <source>
        <dbReference type="Proteomes" id="UP000237347"/>
    </source>
</evidence>
<dbReference type="InterPro" id="IPR002610">
    <property type="entry name" value="Peptidase_S54_rhomboid-like"/>
</dbReference>
<comment type="similarity">
    <text evidence="1">Belongs to the peptidase S54 family.</text>
</comment>
<keyword evidence="4" id="KW-1185">Reference proteome</keyword>
<dbReference type="Proteomes" id="UP000237347">
    <property type="component" value="Unassembled WGS sequence"/>
</dbReference>
<dbReference type="GO" id="GO:0016020">
    <property type="term" value="C:membrane"/>
    <property type="evidence" value="ECO:0007669"/>
    <property type="project" value="InterPro"/>
</dbReference>
<organism evidence="3 4">
    <name type="scientific">Quercus suber</name>
    <name type="common">Cork oak</name>
    <dbReference type="NCBI Taxonomy" id="58331"/>
    <lineage>
        <taxon>Eukaryota</taxon>
        <taxon>Viridiplantae</taxon>
        <taxon>Streptophyta</taxon>
        <taxon>Embryophyta</taxon>
        <taxon>Tracheophyta</taxon>
        <taxon>Spermatophyta</taxon>
        <taxon>Magnoliopsida</taxon>
        <taxon>eudicotyledons</taxon>
        <taxon>Gunneridae</taxon>
        <taxon>Pentapetalae</taxon>
        <taxon>rosids</taxon>
        <taxon>fabids</taxon>
        <taxon>Fagales</taxon>
        <taxon>Fagaceae</taxon>
        <taxon>Quercus</taxon>
    </lineage>
</organism>
<accession>A0AAW0JJU8</accession>
<keyword evidence="2" id="KW-1133">Transmembrane helix</keyword>
<sequence>MWTIKLILKDTCQDFPLALICKPQINSSRYEIKQKSRHKILAVYASYCWLLKLANLLIFKPFLLCSWPGSLNIRFVRVGDLTITSQPTIEQQADSWNLVQKGFIALYANFDEEYLCLIPKSPFYLEGAGGELGNKLGQDVTLEAFSYMMTCEINNITWHHPMVSELLANWIIFAKKCAELVTPVRIIAINCPLRFLPRVNNLAQFEGFLSRFPLGFILLIRPQFGYEPMSFNIPTIKP</sequence>
<dbReference type="EMBL" id="PKMF04000536">
    <property type="protein sequence ID" value="KAK7826778.1"/>
    <property type="molecule type" value="Genomic_DNA"/>
</dbReference>
<protein>
    <submittedName>
        <fullName evidence="3">Rhomboid-like protein 2</fullName>
    </submittedName>
</protein>
<keyword evidence="2" id="KW-0812">Transmembrane</keyword>
<dbReference type="PANTHER" id="PTHR22936:SF87">
    <property type="entry name" value="RHOMBOID-LIKE PROTEIN 5"/>
    <property type="match status" value="1"/>
</dbReference>
<keyword evidence="2" id="KW-0472">Membrane</keyword>
<gene>
    <name evidence="3" type="primary">RBL2_2</name>
    <name evidence="3" type="ORF">CFP56_031697</name>
</gene>
<evidence type="ECO:0000313" key="3">
    <source>
        <dbReference type="EMBL" id="KAK7826778.1"/>
    </source>
</evidence>
<name>A0AAW0JJU8_QUESU</name>